<dbReference type="InterPro" id="IPR050582">
    <property type="entry name" value="HAD-like_SerB"/>
</dbReference>
<comment type="similarity">
    <text evidence="3">Belongs to the HAD-like hydrolase superfamily. SerB family.</text>
</comment>
<keyword evidence="8 15" id="KW-0378">Hydrolase</keyword>
<dbReference type="InterPro" id="IPR004469">
    <property type="entry name" value="PSP"/>
</dbReference>
<feature type="active site" description="Proton donor" evidence="14">
    <location>
        <position position="149"/>
    </location>
</feature>
<evidence type="ECO:0000256" key="11">
    <source>
        <dbReference type="ARBA" id="ARBA00031693"/>
    </source>
</evidence>
<dbReference type="AlphaFoldDB" id="A0AA42B823"/>
<gene>
    <name evidence="15" type="primary">serB</name>
    <name evidence="15" type="ORF">NAF29_12740</name>
</gene>
<protein>
    <recommendedName>
        <fullName evidence="5">Phosphoserine phosphatase</fullName>
        <ecNumber evidence="4">3.1.3.3</ecNumber>
    </recommendedName>
    <alternativeName>
        <fullName evidence="11">O-phosphoserine phosphohydrolase</fullName>
    </alternativeName>
</protein>
<dbReference type="InterPro" id="IPR036412">
    <property type="entry name" value="HAD-like_sf"/>
</dbReference>
<comment type="catalytic activity">
    <reaction evidence="13">
        <text>O-phospho-D-serine + H2O = D-serine + phosphate</text>
        <dbReference type="Rhea" id="RHEA:24873"/>
        <dbReference type="ChEBI" id="CHEBI:15377"/>
        <dbReference type="ChEBI" id="CHEBI:35247"/>
        <dbReference type="ChEBI" id="CHEBI:43474"/>
        <dbReference type="ChEBI" id="CHEBI:58680"/>
        <dbReference type="EC" id="3.1.3.3"/>
    </reaction>
</comment>
<dbReference type="GO" id="GO:0036424">
    <property type="term" value="F:L-phosphoserine phosphatase activity"/>
    <property type="evidence" value="ECO:0007669"/>
    <property type="project" value="InterPro"/>
</dbReference>
<keyword evidence="7" id="KW-0479">Metal-binding</keyword>
<name>A0AA42B823_9GAMM</name>
<evidence type="ECO:0000256" key="6">
    <source>
        <dbReference type="ARBA" id="ARBA00022605"/>
    </source>
</evidence>
<evidence type="ECO:0000256" key="9">
    <source>
        <dbReference type="ARBA" id="ARBA00022842"/>
    </source>
</evidence>
<dbReference type="NCBIfam" id="TIGR00338">
    <property type="entry name" value="serB"/>
    <property type="match status" value="1"/>
</dbReference>
<evidence type="ECO:0000313" key="16">
    <source>
        <dbReference type="Proteomes" id="UP001165393"/>
    </source>
</evidence>
<evidence type="ECO:0000256" key="13">
    <source>
        <dbReference type="ARBA" id="ARBA00048523"/>
    </source>
</evidence>
<keyword evidence="6" id="KW-0028">Amino-acid biosynthesis</keyword>
<evidence type="ECO:0000256" key="2">
    <source>
        <dbReference type="ARBA" id="ARBA00005135"/>
    </source>
</evidence>
<dbReference type="SUPFAM" id="SSF56784">
    <property type="entry name" value="HAD-like"/>
    <property type="match status" value="1"/>
</dbReference>
<dbReference type="PANTHER" id="PTHR43344">
    <property type="entry name" value="PHOSPHOSERINE PHOSPHATASE"/>
    <property type="match status" value="1"/>
</dbReference>
<reference evidence="15 16" key="1">
    <citation type="journal article" date="2013" name="Antonie Van Leeuwenhoek">
        <title>Echinimonas agarilytica gen. nov., sp. nov., a new gammaproteobacterium isolated from the sea urchin Strongylocentrotus intermedius.</title>
        <authorList>
            <person name="Nedashkovskaya O.I."/>
            <person name="Stenkova A.M."/>
            <person name="Zhukova N.V."/>
            <person name="Van Trappen S."/>
            <person name="Lee J.S."/>
            <person name="Kim S.B."/>
        </authorList>
    </citation>
    <scope>NUCLEOTIDE SEQUENCE [LARGE SCALE GENOMIC DNA]</scope>
    <source>
        <strain evidence="15 16">KMM 6351</strain>
    </source>
</reference>
<evidence type="ECO:0000256" key="3">
    <source>
        <dbReference type="ARBA" id="ARBA00009184"/>
    </source>
</evidence>
<accession>A0AA42B823</accession>
<dbReference type="SFLD" id="SFLDG01136">
    <property type="entry name" value="C1.6:_Phosphoserine_Phosphatas"/>
    <property type="match status" value="1"/>
</dbReference>
<comment type="pathway">
    <text evidence="2">Amino-acid biosynthesis; L-serine biosynthesis; L-serine from 3-phospho-D-glycerate: step 3/3.</text>
</comment>
<dbReference type="Gene3D" id="3.40.50.1000">
    <property type="entry name" value="HAD superfamily/HAD-like"/>
    <property type="match status" value="1"/>
</dbReference>
<comment type="catalytic activity">
    <reaction evidence="12">
        <text>O-phospho-L-serine + H2O = L-serine + phosphate</text>
        <dbReference type="Rhea" id="RHEA:21208"/>
        <dbReference type="ChEBI" id="CHEBI:15377"/>
        <dbReference type="ChEBI" id="CHEBI:33384"/>
        <dbReference type="ChEBI" id="CHEBI:43474"/>
        <dbReference type="ChEBI" id="CHEBI:57524"/>
        <dbReference type="EC" id="3.1.3.3"/>
    </reaction>
</comment>
<dbReference type="EMBL" id="JAMQGP010000006">
    <property type="protein sequence ID" value="MCM2680527.1"/>
    <property type="molecule type" value="Genomic_DNA"/>
</dbReference>
<evidence type="ECO:0000313" key="15">
    <source>
        <dbReference type="EMBL" id="MCM2680527.1"/>
    </source>
</evidence>
<keyword evidence="16" id="KW-1185">Reference proteome</keyword>
<feature type="active site" description="Nucleophile" evidence="14">
    <location>
        <position position="147"/>
    </location>
</feature>
<evidence type="ECO:0000256" key="12">
    <source>
        <dbReference type="ARBA" id="ARBA00048138"/>
    </source>
</evidence>
<sequence length="350" mass="37021">MTHRISIAISAAERSSSEFLLELVKSQKITAIQSITNDSLSAITQQTLAPKQVVVLPKESCRVVVQGDLSLDDVSDCITSLNVEVVRTHIIDDLLAQKAIGAVVLGLAEAPHDLTALQALAADHKWEVNLLEGDDISTQAPGVLLMDMDSTAIQIECIDEIAKLAGVGEQVSEVTELAMQGKLDFAESLRARVATLKDADEGIIASVRNTLPMSQGLPELVKALQAAQWKVAIASGGFTYFADYLKDQLGLDAAYANELEIIDGKLTGQVKGGIVDAQKKADVLLEIADQHSIPHARTVAAGDGANDLVMMAASGLGVAFHAKEVVAVQATTAIKYNGLEGVYYIIASAP</sequence>
<evidence type="ECO:0000256" key="7">
    <source>
        <dbReference type="ARBA" id="ARBA00022723"/>
    </source>
</evidence>
<comment type="caution">
    <text evidence="15">The sequence shown here is derived from an EMBL/GenBank/DDBJ whole genome shotgun (WGS) entry which is preliminary data.</text>
</comment>
<evidence type="ECO:0000256" key="4">
    <source>
        <dbReference type="ARBA" id="ARBA00012640"/>
    </source>
</evidence>
<dbReference type="CDD" id="cd07500">
    <property type="entry name" value="HAD_PSP"/>
    <property type="match status" value="1"/>
</dbReference>
<proteinExistence type="inferred from homology"/>
<dbReference type="SFLD" id="SFLDF00029">
    <property type="entry name" value="phosphoserine_phosphatase"/>
    <property type="match status" value="1"/>
</dbReference>
<dbReference type="GO" id="GO:0000287">
    <property type="term" value="F:magnesium ion binding"/>
    <property type="evidence" value="ECO:0007669"/>
    <property type="project" value="TreeGrafter"/>
</dbReference>
<dbReference type="GO" id="GO:0006564">
    <property type="term" value="P:L-serine biosynthetic process"/>
    <property type="evidence" value="ECO:0007669"/>
    <property type="project" value="UniProtKB-KW"/>
</dbReference>
<evidence type="ECO:0000256" key="5">
    <source>
        <dbReference type="ARBA" id="ARBA00015196"/>
    </source>
</evidence>
<dbReference type="Proteomes" id="UP001165393">
    <property type="component" value="Unassembled WGS sequence"/>
</dbReference>
<dbReference type="EC" id="3.1.3.3" evidence="4"/>
<evidence type="ECO:0000256" key="1">
    <source>
        <dbReference type="ARBA" id="ARBA00001946"/>
    </source>
</evidence>
<dbReference type="SFLD" id="SFLDS00003">
    <property type="entry name" value="Haloacid_Dehalogenase"/>
    <property type="match status" value="1"/>
</dbReference>
<evidence type="ECO:0000256" key="8">
    <source>
        <dbReference type="ARBA" id="ARBA00022801"/>
    </source>
</evidence>
<dbReference type="NCBIfam" id="TIGR01488">
    <property type="entry name" value="HAD-SF-IB"/>
    <property type="match status" value="1"/>
</dbReference>
<keyword evidence="10" id="KW-0718">Serine biosynthesis</keyword>
<comment type="cofactor">
    <cofactor evidence="1">
        <name>Mg(2+)</name>
        <dbReference type="ChEBI" id="CHEBI:18420"/>
    </cofactor>
</comment>
<dbReference type="InterPro" id="IPR023214">
    <property type="entry name" value="HAD_sf"/>
</dbReference>
<dbReference type="SFLD" id="SFLDG01137">
    <property type="entry name" value="C1.6.1:_Phosphoserine_Phosphat"/>
    <property type="match status" value="1"/>
</dbReference>
<keyword evidence="9" id="KW-0460">Magnesium</keyword>
<dbReference type="PANTHER" id="PTHR43344:SF2">
    <property type="entry name" value="PHOSPHOSERINE PHOSPHATASE"/>
    <property type="match status" value="1"/>
</dbReference>
<evidence type="ECO:0000256" key="10">
    <source>
        <dbReference type="ARBA" id="ARBA00023299"/>
    </source>
</evidence>
<organism evidence="15 16">
    <name type="scientific">Echinimonas agarilytica</name>
    <dbReference type="NCBI Taxonomy" id="1215918"/>
    <lineage>
        <taxon>Bacteria</taxon>
        <taxon>Pseudomonadati</taxon>
        <taxon>Pseudomonadota</taxon>
        <taxon>Gammaproteobacteria</taxon>
        <taxon>Alteromonadales</taxon>
        <taxon>Echinimonadaceae</taxon>
        <taxon>Echinimonas</taxon>
    </lineage>
</organism>
<evidence type="ECO:0000256" key="14">
    <source>
        <dbReference type="PIRSR" id="PIRSR604469-1"/>
    </source>
</evidence>
<dbReference type="GO" id="GO:0005737">
    <property type="term" value="C:cytoplasm"/>
    <property type="evidence" value="ECO:0007669"/>
    <property type="project" value="TreeGrafter"/>
</dbReference>
<dbReference type="RefSeq" id="WP_251261976.1">
    <property type="nucleotide sequence ID" value="NZ_JAMQGP010000006.1"/>
</dbReference>
<dbReference type="Pfam" id="PF00702">
    <property type="entry name" value="Hydrolase"/>
    <property type="match status" value="1"/>
</dbReference>